<reference evidence="3" key="1">
    <citation type="submission" date="2017-02" db="UniProtKB">
        <authorList>
            <consortium name="WormBaseParasite"/>
        </authorList>
    </citation>
    <scope>IDENTIFICATION</scope>
</reference>
<dbReference type="InterPro" id="IPR042263">
    <property type="entry name" value="DPH1/DPH2_1"/>
</dbReference>
<accession>A0A0N4WUS6</accession>
<dbReference type="SFLD" id="SFLDS00032">
    <property type="entry name" value="Radical_SAM_3-amino-3-carboxyp"/>
    <property type="match status" value="1"/>
</dbReference>
<organism evidence="3">
    <name type="scientific">Haemonchus placei</name>
    <name type="common">Barber's pole worm</name>
    <dbReference type="NCBI Taxonomy" id="6290"/>
    <lineage>
        <taxon>Eukaryota</taxon>
        <taxon>Metazoa</taxon>
        <taxon>Ecdysozoa</taxon>
        <taxon>Nematoda</taxon>
        <taxon>Chromadorea</taxon>
        <taxon>Rhabditida</taxon>
        <taxon>Rhabditina</taxon>
        <taxon>Rhabditomorpha</taxon>
        <taxon>Strongyloidea</taxon>
        <taxon>Trichostrongylidae</taxon>
        <taxon>Haemonchus</taxon>
    </lineage>
</organism>
<dbReference type="AlphaFoldDB" id="A0A0N4WUS6"/>
<proteinExistence type="predicted"/>
<dbReference type="Proteomes" id="UP000268014">
    <property type="component" value="Unassembled WGS sequence"/>
</dbReference>
<dbReference type="OrthoDB" id="449241at2759"/>
<dbReference type="GO" id="GO:0017183">
    <property type="term" value="P:protein histidyl modification to diphthamide"/>
    <property type="evidence" value="ECO:0007669"/>
    <property type="project" value="InterPro"/>
</dbReference>
<keyword evidence="2" id="KW-1185">Reference proteome</keyword>
<dbReference type="EMBL" id="UZAF01018968">
    <property type="protein sequence ID" value="VDO56496.1"/>
    <property type="molecule type" value="Genomic_DNA"/>
</dbReference>
<dbReference type="Pfam" id="PF01866">
    <property type="entry name" value="Diphthamide_syn"/>
    <property type="match status" value="1"/>
</dbReference>
<dbReference type="WBParaSite" id="HPLM_0001541501-mRNA-1">
    <property type="protein sequence ID" value="HPLM_0001541501-mRNA-1"/>
    <property type="gene ID" value="HPLM_0001541501"/>
</dbReference>
<evidence type="ECO:0000313" key="2">
    <source>
        <dbReference type="Proteomes" id="UP000268014"/>
    </source>
</evidence>
<gene>
    <name evidence="1" type="ORF">HPLM_LOCUS15407</name>
</gene>
<dbReference type="OMA" id="RSCCIDE"/>
<dbReference type="PANTHER" id="PTHR10762:SF2">
    <property type="entry name" value="2-(3-AMINO-3-CARBOXYPROPYL)HISTIDINE SYNTHASE SUBUNIT 2"/>
    <property type="match status" value="1"/>
</dbReference>
<reference evidence="1 2" key="2">
    <citation type="submission" date="2018-11" db="EMBL/GenBank/DDBJ databases">
        <authorList>
            <consortium name="Pathogen Informatics"/>
        </authorList>
    </citation>
    <scope>NUCLEOTIDE SEQUENCE [LARGE SCALE GENOMIC DNA]</scope>
    <source>
        <strain evidence="1 2">MHpl1</strain>
    </source>
</reference>
<dbReference type="PANTHER" id="PTHR10762">
    <property type="entry name" value="DIPHTHAMIDE BIOSYNTHESIS PROTEIN"/>
    <property type="match status" value="1"/>
</dbReference>
<protein>
    <submittedName>
        <fullName evidence="3">2-(3-amino-3-carboxypropyl)histidine synthase subunit 2</fullName>
    </submittedName>
</protein>
<dbReference type="Gene3D" id="3.40.50.11840">
    <property type="entry name" value="Diphthamide synthesis DPH1/DPH2 domain 1"/>
    <property type="match status" value="1"/>
</dbReference>
<evidence type="ECO:0000313" key="1">
    <source>
        <dbReference type="EMBL" id="VDO56496.1"/>
    </source>
</evidence>
<name>A0A0N4WUS6_HAEPC</name>
<dbReference type="InterPro" id="IPR016435">
    <property type="entry name" value="DPH1/DPH2"/>
</dbReference>
<dbReference type="NCBIfam" id="TIGR00322">
    <property type="entry name" value="diphth2_R"/>
    <property type="match status" value="1"/>
</dbReference>
<evidence type="ECO:0000313" key="3">
    <source>
        <dbReference type="WBParaSite" id="HPLM_0001541501-mRNA-1"/>
    </source>
</evidence>
<sequence>MALTAEEPMFSTSQFFSDRTPTVHPRNLITNSANVANLLKSLDDDKLYAFFNVEETVRWIRDNGYKRVALQLSDQLLGRAARVARAIESKANVKVFILADTSCCVDEVAAAHASCDAIAHYGDACLSALAENIPVRFFFGNLPVDLVIFREHVRNYLTTNASTSLLLLTDVLYSEKIDELENCIRQEIPKEKQLFRADVVDPTQHGVPAMHSSKVSSLGRVVPQGFCETAAAQVCFVGDPTSALIPLWLMTYPQCSSIVCFDPQTAATAEHE</sequence>
<dbReference type="STRING" id="6290.A0A0N4WUS6"/>
<dbReference type="GO" id="GO:0090560">
    <property type="term" value="F:2-(3-amino-3-carboxypropyl)histidine synthase activity"/>
    <property type="evidence" value="ECO:0007669"/>
    <property type="project" value="InterPro"/>
</dbReference>